<gene>
    <name evidence="2" type="ORF">LCGC14_0110760</name>
</gene>
<dbReference type="GO" id="GO:0009436">
    <property type="term" value="P:glyoxylate catabolic process"/>
    <property type="evidence" value="ECO:0007669"/>
    <property type="project" value="TreeGrafter"/>
</dbReference>
<feature type="domain" description="Malate synthase N-terminal" evidence="1">
    <location>
        <begin position="17"/>
        <end position="73"/>
    </location>
</feature>
<dbReference type="GO" id="GO:0005829">
    <property type="term" value="C:cytosol"/>
    <property type="evidence" value="ECO:0007669"/>
    <property type="project" value="TreeGrafter"/>
</dbReference>
<accession>A0A0F9VAK8</accession>
<dbReference type="PANTHER" id="PTHR42739">
    <property type="entry name" value="MALATE SYNTHASE G"/>
    <property type="match status" value="1"/>
</dbReference>
<dbReference type="PANTHER" id="PTHR42739:SF1">
    <property type="entry name" value="MALATE SYNTHASE G"/>
    <property type="match status" value="1"/>
</dbReference>
<reference evidence="2" key="1">
    <citation type="journal article" date="2015" name="Nature">
        <title>Complex archaea that bridge the gap between prokaryotes and eukaryotes.</title>
        <authorList>
            <person name="Spang A."/>
            <person name="Saw J.H."/>
            <person name="Jorgensen S.L."/>
            <person name="Zaremba-Niedzwiedzka K."/>
            <person name="Martijn J."/>
            <person name="Lind A.E."/>
            <person name="van Eijk R."/>
            <person name="Schleper C."/>
            <person name="Guy L."/>
            <person name="Ettema T.J."/>
        </authorList>
    </citation>
    <scope>NUCLEOTIDE SEQUENCE</scope>
</reference>
<dbReference type="AlphaFoldDB" id="A0A0F9VAK8"/>
<dbReference type="InterPro" id="IPR046363">
    <property type="entry name" value="MS_N_TIM-barrel_dom"/>
</dbReference>
<dbReference type="GO" id="GO:0006097">
    <property type="term" value="P:glyoxylate cycle"/>
    <property type="evidence" value="ECO:0007669"/>
    <property type="project" value="InterPro"/>
</dbReference>
<dbReference type="InterPro" id="IPR011076">
    <property type="entry name" value="Malate_synth_sf"/>
</dbReference>
<dbReference type="SUPFAM" id="SSF51645">
    <property type="entry name" value="Malate synthase G"/>
    <property type="match status" value="1"/>
</dbReference>
<dbReference type="GO" id="GO:0000287">
    <property type="term" value="F:magnesium ion binding"/>
    <property type="evidence" value="ECO:0007669"/>
    <property type="project" value="TreeGrafter"/>
</dbReference>
<name>A0A0F9VAK8_9ZZZZ</name>
<dbReference type="Pfam" id="PF20656">
    <property type="entry name" value="MS_N"/>
    <property type="match status" value="1"/>
</dbReference>
<dbReference type="GO" id="GO:0004474">
    <property type="term" value="F:malate synthase activity"/>
    <property type="evidence" value="ECO:0007669"/>
    <property type="project" value="InterPro"/>
</dbReference>
<sequence>MTERVQVGSLQVAKVLHDFINQQAIPGTGLEVDAFWSGLERLFTDLTPLNQALLAKRDDFQTQIDAWHHKHAGQAHDAAAYKAFLQEIGYLLPEPDDFQATYFLGLILAGQEEVLALAELLISDMDRVEGGIVTEIRLFRLKHADAVRLAPLLRAVFAEGPGTTGAEGLQTQVTRLKMYLDKTRVKEI</sequence>
<dbReference type="InterPro" id="IPR048356">
    <property type="entry name" value="MS_N"/>
</dbReference>
<evidence type="ECO:0000313" key="2">
    <source>
        <dbReference type="EMBL" id="KKO02211.1"/>
    </source>
</evidence>
<evidence type="ECO:0000259" key="1">
    <source>
        <dbReference type="Pfam" id="PF20656"/>
    </source>
</evidence>
<organism evidence="2">
    <name type="scientific">marine sediment metagenome</name>
    <dbReference type="NCBI Taxonomy" id="412755"/>
    <lineage>
        <taxon>unclassified sequences</taxon>
        <taxon>metagenomes</taxon>
        <taxon>ecological metagenomes</taxon>
    </lineage>
</organism>
<proteinExistence type="predicted"/>
<dbReference type="Gene3D" id="3.20.20.360">
    <property type="entry name" value="Malate synthase, domain 3"/>
    <property type="match status" value="1"/>
</dbReference>
<dbReference type="InterPro" id="IPR006253">
    <property type="entry name" value="Malate_synthG"/>
</dbReference>
<comment type="caution">
    <text evidence="2">The sequence shown here is derived from an EMBL/GenBank/DDBJ whole genome shotgun (WGS) entry which is preliminary data.</text>
</comment>
<protein>
    <recommendedName>
        <fullName evidence="1">Malate synthase N-terminal domain-containing protein</fullName>
    </recommendedName>
</protein>
<dbReference type="EMBL" id="LAZR01000032">
    <property type="protein sequence ID" value="KKO02211.1"/>
    <property type="molecule type" value="Genomic_DNA"/>
</dbReference>